<protein>
    <submittedName>
        <fullName evidence="2">Uncharacterized protein</fullName>
    </submittedName>
</protein>
<evidence type="ECO:0000313" key="3">
    <source>
        <dbReference type="Proteomes" id="UP000314294"/>
    </source>
</evidence>
<reference evidence="2 3" key="1">
    <citation type="submission" date="2019-03" db="EMBL/GenBank/DDBJ databases">
        <title>First draft genome of Liparis tanakae, snailfish: a comprehensive survey of snailfish specific genes.</title>
        <authorList>
            <person name="Kim W."/>
            <person name="Song I."/>
            <person name="Jeong J.-H."/>
            <person name="Kim D."/>
            <person name="Kim S."/>
            <person name="Ryu S."/>
            <person name="Song J.Y."/>
            <person name="Lee S.K."/>
        </authorList>
    </citation>
    <scope>NUCLEOTIDE SEQUENCE [LARGE SCALE GENOMIC DNA]</scope>
    <source>
        <tissue evidence="2">Muscle</tissue>
    </source>
</reference>
<feature type="compositionally biased region" description="Polar residues" evidence="1">
    <location>
        <begin position="36"/>
        <end position="48"/>
    </location>
</feature>
<evidence type="ECO:0000313" key="2">
    <source>
        <dbReference type="EMBL" id="TNN57340.1"/>
    </source>
</evidence>
<feature type="region of interest" description="Disordered" evidence="1">
    <location>
        <begin position="33"/>
        <end position="65"/>
    </location>
</feature>
<name>A0A4Z2GVU1_9TELE</name>
<sequence length="65" mass="7642">MFLWPSRTHCPVQSDHRAQHRVQQPVLTLQLPPGVSWTQDQSQQSVPRSSMKPEWRTSTRCWSEV</sequence>
<evidence type="ECO:0000256" key="1">
    <source>
        <dbReference type="SAM" id="MobiDB-lite"/>
    </source>
</evidence>
<comment type="caution">
    <text evidence="2">The sequence shown here is derived from an EMBL/GenBank/DDBJ whole genome shotgun (WGS) entry which is preliminary data.</text>
</comment>
<gene>
    <name evidence="2" type="ORF">EYF80_032416</name>
</gene>
<dbReference type="EMBL" id="SRLO01000407">
    <property type="protein sequence ID" value="TNN57340.1"/>
    <property type="molecule type" value="Genomic_DNA"/>
</dbReference>
<dbReference type="Proteomes" id="UP000314294">
    <property type="component" value="Unassembled WGS sequence"/>
</dbReference>
<dbReference type="AlphaFoldDB" id="A0A4Z2GVU1"/>
<proteinExistence type="predicted"/>
<organism evidence="2 3">
    <name type="scientific">Liparis tanakae</name>
    <name type="common">Tanaka's snailfish</name>
    <dbReference type="NCBI Taxonomy" id="230148"/>
    <lineage>
        <taxon>Eukaryota</taxon>
        <taxon>Metazoa</taxon>
        <taxon>Chordata</taxon>
        <taxon>Craniata</taxon>
        <taxon>Vertebrata</taxon>
        <taxon>Euteleostomi</taxon>
        <taxon>Actinopterygii</taxon>
        <taxon>Neopterygii</taxon>
        <taxon>Teleostei</taxon>
        <taxon>Neoteleostei</taxon>
        <taxon>Acanthomorphata</taxon>
        <taxon>Eupercaria</taxon>
        <taxon>Perciformes</taxon>
        <taxon>Cottioidei</taxon>
        <taxon>Cottales</taxon>
        <taxon>Liparidae</taxon>
        <taxon>Liparis</taxon>
    </lineage>
</organism>
<accession>A0A4Z2GVU1</accession>
<keyword evidence="3" id="KW-1185">Reference proteome</keyword>